<evidence type="ECO:0000259" key="2">
    <source>
        <dbReference type="Pfam" id="PF02225"/>
    </source>
</evidence>
<reference evidence="4 5" key="2">
    <citation type="submission" date="2018-06" db="EMBL/GenBank/DDBJ databases">
        <authorList>
            <person name="Zhirakovskaya E."/>
        </authorList>
    </citation>
    <scope>NUCLEOTIDE SEQUENCE [LARGE SCALE GENOMIC DNA]</scope>
    <source>
        <strain evidence="4 5">FBKL4.011</strain>
    </source>
</reference>
<proteinExistence type="predicted"/>
<dbReference type="RefSeq" id="WP_113657301.1">
    <property type="nucleotide sequence ID" value="NZ_KZ845663.1"/>
</dbReference>
<sequence length="456" mass="50224">MFKKLRLFGIAVILGSLTFSTAFVSLPNKNPKPPLKWIEANKIYKDIVWMSNRDNARVAGTEGERKTADQIIKRFKSYGLEVKEQKFPFLQFINHGGTLTINQPEQKQVTTSPLTYSPRTPEQGITAELVWAKLGKESDFAGLDVKGKIALIQRGELNFYEKTQNAAKAGAAGVIIYNNTTGPVNGTLGQPSDVPALGITQADGEHLAQLLSQGQKVNATIHAKTEMKTTTSQNIIGTLKAKKKPNKATTLVIGAHYDGVDTPAANDNASGTATLLEVARVLSKYKAAKDTNITFIAFGAEENGLLGSKYYVNELKPEEKANIKAMINMDMVGVGDRLGILTGSENSQSFIADLAEEKAKRLQLPYERSFSTRSDHAPFEEAGIPVVFFHYMDDPNYHTDQDTIDKIQKEDLQNAGVIVSDVALEITHSKKLPKPKAKDKKVKEYKKLNDRHFSVK</sequence>
<feature type="domain" description="PA" evidence="2">
    <location>
        <begin position="126"/>
        <end position="207"/>
    </location>
</feature>
<keyword evidence="1" id="KW-0732">Signal</keyword>
<feature type="domain" description="Peptidase M28" evidence="3">
    <location>
        <begin position="234"/>
        <end position="421"/>
    </location>
</feature>
<dbReference type="SUPFAM" id="SSF52025">
    <property type="entry name" value="PA domain"/>
    <property type="match status" value="1"/>
</dbReference>
<name>A0A364K8R7_9BACL</name>
<dbReference type="EMBL" id="QJKK01000001">
    <property type="protein sequence ID" value="RAL26696.1"/>
    <property type="molecule type" value="Genomic_DNA"/>
</dbReference>
<reference evidence="4 5" key="1">
    <citation type="submission" date="2018-06" db="EMBL/GenBank/DDBJ databases">
        <title>Thermoflavimicrobium daqus sp. nov., a thermophilic microbe isolated from Moutai-flavour Daqu.</title>
        <authorList>
            <person name="Wang X."/>
            <person name="Zhou H."/>
        </authorList>
    </citation>
    <scope>NUCLEOTIDE SEQUENCE [LARGE SCALE GENOMIC DNA]</scope>
    <source>
        <strain evidence="4 5">FBKL4.011</strain>
    </source>
</reference>
<evidence type="ECO:0000313" key="5">
    <source>
        <dbReference type="Proteomes" id="UP000251213"/>
    </source>
</evidence>
<keyword evidence="5" id="KW-1185">Reference proteome</keyword>
<protein>
    <submittedName>
        <fullName evidence="4">DUF4910 domain-containing protein</fullName>
    </submittedName>
</protein>
<dbReference type="Pfam" id="PF02225">
    <property type="entry name" value="PA"/>
    <property type="match status" value="1"/>
</dbReference>
<dbReference type="SUPFAM" id="SSF53187">
    <property type="entry name" value="Zn-dependent exopeptidases"/>
    <property type="match status" value="1"/>
</dbReference>
<evidence type="ECO:0000313" key="4">
    <source>
        <dbReference type="EMBL" id="RAL26696.1"/>
    </source>
</evidence>
<dbReference type="Gene3D" id="3.50.30.30">
    <property type="match status" value="1"/>
</dbReference>
<feature type="signal peptide" evidence="1">
    <location>
        <begin position="1"/>
        <end position="24"/>
    </location>
</feature>
<dbReference type="GO" id="GO:0006508">
    <property type="term" value="P:proteolysis"/>
    <property type="evidence" value="ECO:0007669"/>
    <property type="project" value="InterPro"/>
</dbReference>
<dbReference type="OrthoDB" id="9762302at2"/>
<dbReference type="AlphaFoldDB" id="A0A364K8R7"/>
<dbReference type="Pfam" id="PF04389">
    <property type="entry name" value="Peptidase_M28"/>
    <property type="match status" value="1"/>
</dbReference>
<dbReference type="PANTHER" id="PTHR12147">
    <property type="entry name" value="METALLOPEPTIDASE M28 FAMILY MEMBER"/>
    <property type="match status" value="1"/>
</dbReference>
<organism evidence="4 5">
    <name type="scientific">Thermoflavimicrobium daqui</name>
    <dbReference type="NCBI Taxonomy" id="2137476"/>
    <lineage>
        <taxon>Bacteria</taxon>
        <taxon>Bacillati</taxon>
        <taxon>Bacillota</taxon>
        <taxon>Bacilli</taxon>
        <taxon>Bacillales</taxon>
        <taxon>Thermoactinomycetaceae</taxon>
        <taxon>Thermoflavimicrobium</taxon>
    </lineage>
</organism>
<evidence type="ECO:0000259" key="3">
    <source>
        <dbReference type="Pfam" id="PF04389"/>
    </source>
</evidence>
<feature type="chain" id="PRO_5016777837" evidence="1">
    <location>
        <begin position="25"/>
        <end position="456"/>
    </location>
</feature>
<dbReference type="InterPro" id="IPR046450">
    <property type="entry name" value="PA_dom_sf"/>
</dbReference>
<accession>A0A364K8R7</accession>
<dbReference type="PANTHER" id="PTHR12147:SF26">
    <property type="entry name" value="PEPTIDASE M28 DOMAIN-CONTAINING PROTEIN"/>
    <property type="match status" value="1"/>
</dbReference>
<gene>
    <name evidence="4" type="ORF">DL897_01195</name>
</gene>
<dbReference type="InterPro" id="IPR003137">
    <property type="entry name" value="PA_domain"/>
</dbReference>
<dbReference type="InterPro" id="IPR007484">
    <property type="entry name" value="Peptidase_M28"/>
</dbReference>
<comment type="caution">
    <text evidence="4">The sequence shown here is derived from an EMBL/GenBank/DDBJ whole genome shotgun (WGS) entry which is preliminary data.</text>
</comment>
<dbReference type="GO" id="GO:0008235">
    <property type="term" value="F:metalloexopeptidase activity"/>
    <property type="evidence" value="ECO:0007669"/>
    <property type="project" value="InterPro"/>
</dbReference>
<dbReference type="CDD" id="cd02133">
    <property type="entry name" value="PA_C5a_like"/>
    <property type="match status" value="1"/>
</dbReference>
<evidence type="ECO:0000256" key="1">
    <source>
        <dbReference type="SAM" id="SignalP"/>
    </source>
</evidence>
<dbReference type="Proteomes" id="UP000251213">
    <property type="component" value="Unassembled WGS sequence"/>
</dbReference>
<dbReference type="InterPro" id="IPR045175">
    <property type="entry name" value="M28_fam"/>
</dbReference>
<dbReference type="Gene3D" id="3.40.630.10">
    <property type="entry name" value="Zn peptidases"/>
    <property type="match status" value="1"/>
</dbReference>